<feature type="region of interest" description="Disordered" evidence="1">
    <location>
        <begin position="41"/>
        <end position="60"/>
    </location>
</feature>
<accession>A0A7X6S305</accession>
<evidence type="ECO:0000256" key="1">
    <source>
        <dbReference type="SAM" id="MobiDB-lite"/>
    </source>
</evidence>
<organism evidence="3 4">
    <name type="scientific">Periweissella fabalis</name>
    <dbReference type="NCBI Taxonomy" id="1070421"/>
    <lineage>
        <taxon>Bacteria</taxon>
        <taxon>Bacillati</taxon>
        <taxon>Bacillota</taxon>
        <taxon>Bacilli</taxon>
        <taxon>Lactobacillales</taxon>
        <taxon>Lactobacillaceae</taxon>
        <taxon>Periweissella</taxon>
    </lineage>
</organism>
<dbReference type="Pfam" id="PF11240">
    <property type="entry name" value="DUF3042"/>
    <property type="match status" value="1"/>
</dbReference>
<dbReference type="AlphaFoldDB" id="A0A7X6S305"/>
<evidence type="ECO:0000256" key="2">
    <source>
        <dbReference type="SAM" id="Phobius"/>
    </source>
</evidence>
<keyword evidence="2" id="KW-0472">Membrane</keyword>
<proteinExistence type="predicted"/>
<name>A0A7X6S305_9LACO</name>
<evidence type="ECO:0000313" key="4">
    <source>
        <dbReference type="Proteomes" id="UP000549765"/>
    </source>
</evidence>
<reference evidence="3 4" key="1">
    <citation type="submission" date="2020-04" db="EMBL/GenBank/DDBJ databases">
        <title>MicrobeNet Type strains.</title>
        <authorList>
            <person name="Nicholson A.C."/>
        </authorList>
    </citation>
    <scope>NUCLEOTIDE SEQUENCE [LARGE SCALE GENOMIC DNA]</scope>
    <source>
        <strain evidence="3 4">CCUG 61472</strain>
    </source>
</reference>
<dbReference type="EMBL" id="JAAXPN010000008">
    <property type="protein sequence ID" value="NKZ24619.1"/>
    <property type="molecule type" value="Genomic_DNA"/>
</dbReference>
<dbReference type="Proteomes" id="UP000549765">
    <property type="component" value="Unassembled WGS sequence"/>
</dbReference>
<protein>
    <submittedName>
        <fullName evidence="3">DUF3042 family protein</fullName>
    </submittedName>
</protein>
<evidence type="ECO:0000313" key="3">
    <source>
        <dbReference type="EMBL" id="NKZ24619.1"/>
    </source>
</evidence>
<keyword evidence="2" id="KW-1133">Transmembrane helix</keyword>
<comment type="caution">
    <text evidence="3">The sequence shown here is derived from an EMBL/GenBank/DDBJ whole genome shotgun (WGS) entry which is preliminary data.</text>
</comment>
<keyword evidence="2" id="KW-0812">Transmembrane</keyword>
<sequence length="60" mass="6498">MKKFGIGVIIGVVATVATGVGAFLGFKQKIVKPIADEEAKFDSTRIQSARKAHQAHNPRY</sequence>
<keyword evidence="4" id="KW-1185">Reference proteome</keyword>
<dbReference type="RefSeq" id="WP_168722414.1">
    <property type="nucleotide sequence ID" value="NZ_JAAXPN010000008.1"/>
</dbReference>
<feature type="transmembrane region" description="Helical" evidence="2">
    <location>
        <begin position="6"/>
        <end position="26"/>
    </location>
</feature>
<feature type="compositionally biased region" description="Basic residues" evidence="1">
    <location>
        <begin position="48"/>
        <end position="60"/>
    </location>
</feature>
<gene>
    <name evidence="3" type="ORF">HF964_07420</name>
</gene>
<dbReference type="InterPro" id="IPR021402">
    <property type="entry name" value="DUF3042"/>
</dbReference>